<dbReference type="InterPro" id="IPR026283">
    <property type="entry name" value="B-gal_1-like"/>
</dbReference>
<dbReference type="InterPro" id="IPR048912">
    <property type="entry name" value="BetaGal1-like_ABD1"/>
</dbReference>
<accession>A0A7K6DU98</accession>
<feature type="domain" description="Beta-galactosidase 1-like first all-beta" evidence="10">
    <location>
        <begin position="403"/>
        <end position="514"/>
    </location>
</feature>
<dbReference type="InterPro" id="IPR008979">
    <property type="entry name" value="Galactose-bd-like_sf"/>
</dbReference>
<feature type="active site" description="Nucleophile" evidence="6">
    <location>
        <position position="265"/>
    </location>
</feature>
<keyword evidence="3" id="KW-0378">Hydrolase</keyword>
<keyword evidence="4" id="KW-0325">Glycoprotein</keyword>
<dbReference type="AlphaFoldDB" id="A0A7K6DU98"/>
<dbReference type="GO" id="GO:0004565">
    <property type="term" value="F:beta-galactosidase activity"/>
    <property type="evidence" value="ECO:0007669"/>
    <property type="project" value="InterPro"/>
</dbReference>
<evidence type="ECO:0000259" key="11">
    <source>
        <dbReference type="Pfam" id="PF21467"/>
    </source>
</evidence>
<sequence length="635" mass="70411">PATMGLPALALLLAARLLHTQASPSARSFQLDYEHNCFRKDGAPFRYISGSIHYARVPRPAWRDRLLKMYMSGLSTVQVYVPWNYHETLPGVYDFTGNRDVEAFLDLTAELGLLVILRPGPYICAEWEMGGLPAWLLWKPDIILRSSDPAYLAAVDSWLHILLPKIKPRLYQHGGNIISVQVENEYGSYYACDYGYLRHLLGSFRALLGNEVLLFTTDSARVEELCCGTLQGLYATVDFGPGSNVTEAFGAQRRVEPKGPLVNSEYYTGWLDYWGEAHASTSAAWVAQGLEDMLQMGASINMQVSPFLQLTSLPWPGADYKDQYKPVTTSYDYDAPLSEAGDPTEKLFAIRTVISKFQPLPAGPMPPATPKYAYGWVALRKYADLLDVLDVLCPSGPIQSQFPLTFEVIKQAHGFVVYHTQLPQDVPDPATLGAPPHSICDRGYVMLQKEYQGTLERDGQSTLHVRGRAGDTLDMLLENMGRISFGANTSDFKGLLGNLSLNSSPLSNWLIYPLAIDIAVQQGWPHAALPKSSSGGRAGPAFYTGTFETPGIAWDTFVKFPGWSKGQLWINGFNLGRYWPHRGPQQTLFVPGSVLHADRPNNITVLELEGAPLNPLLLFLDQPLFNRTLGRSTTE</sequence>
<dbReference type="Pfam" id="PF21317">
    <property type="entry name" value="BetaGal_ABD_1"/>
    <property type="match status" value="1"/>
</dbReference>
<organism evidence="12 13">
    <name type="scientific">Origma solitaria</name>
    <dbReference type="NCBI Taxonomy" id="720586"/>
    <lineage>
        <taxon>Eukaryota</taxon>
        <taxon>Metazoa</taxon>
        <taxon>Chordata</taxon>
        <taxon>Craniata</taxon>
        <taxon>Vertebrata</taxon>
        <taxon>Euteleostomi</taxon>
        <taxon>Archelosauria</taxon>
        <taxon>Archosauria</taxon>
        <taxon>Dinosauria</taxon>
        <taxon>Saurischia</taxon>
        <taxon>Theropoda</taxon>
        <taxon>Coelurosauria</taxon>
        <taxon>Aves</taxon>
        <taxon>Neognathae</taxon>
        <taxon>Neoaves</taxon>
        <taxon>Telluraves</taxon>
        <taxon>Australaves</taxon>
        <taxon>Passeriformes</taxon>
        <taxon>Meliphagoidea</taxon>
        <taxon>Acanthizidae</taxon>
        <taxon>Origma</taxon>
    </lineage>
</organism>
<evidence type="ECO:0000259" key="9">
    <source>
        <dbReference type="Pfam" id="PF01301"/>
    </source>
</evidence>
<dbReference type="InterPro" id="IPR048913">
    <property type="entry name" value="BetaGal_gal-bd"/>
</dbReference>
<gene>
    <name evidence="12" type="primary">Glb1_1</name>
    <name evidence="12" type="ORF">ORISOL_R01960</name>
</gene>
<evidence type="ECO:0000313" key="12">
    <source>
        <dbReference type="EMBL" id="NWV30396.1"/>
    </source>
</evidence>
<dbReference type="PIRSF" id="PIRSF006336">
    <property type="entry name" value="B-gal"/>
    <property type="match status" value="1"/>
</dbReference>
<dbReference type="Gene3D" id="3.20.20.80">
    <property type="entry name" value="Glycosidases"/>
    <property type="match status" value="1"/>
</dbReference>
<feature type="active site" description="Proton donor" evidence="6">
    <location>
        <position position="185"/>
    </location>
</feature>
<evidence type="ECO:0000256" key="5">
    <source>
        <dbReference type="ARBA" id="ARBA00023295"/>
    </source>
</evidence>
<feature type="non-terminal residue" evidence="12">
    <location>
        <position position="635"/>
    </location>
</feature>
<name>A0A7K6DU98_9PASS</name>
<dbReference type="PANTHER" id="PTHR23421">
    <property type="entry name" value="BETA-GALACTOSIDASE RELATED"/>
    <property type="match status" value="1"/>
</dbReference>
<evidence type="ECO:0000256" key="2">
    <source>
        <dbReference type="ARBA" id="ARBA00022729"/>
    </source>
</evidence>
<feature type="domain" description="Beta-galactosidase galactose-binding" evidence="11">
    <location>
        <begin position="540"/>
        <end position="598"/>
    </location>
</feature>
<dbReference type="FunFam" id="3.20.20.80:FF:000017">
    <property type="entry name" value="Beta-galactosidase"/>
    <property type="match status" value="1"/>
</dbReference>
<keyword evidence="2 8" id="KW-0732">Signal</keyword>
<dbReference type="SUPFAM" id="SSF51445">
    <property type="entry name" value="(Trans)glycosidases"/>
    <property type="match status" value="1"/>
</dbReference>
<dbReference type="Gene3D" id="2.60.120.260">
    <property type="entry name" value="Galactose-binding domain-like"/>
    <property type="match status" value="2"/>
</dbReference>
<dbReference type="Pfam" id="PF21467">
    <property type="entry name" value="BetaGal_gal-bd"/>
    <property type="match status" value="1"/>
</dbReference>
<dbReference type="Pfam" id="PF01301">
    <property type="entry name" value="Glyco_hydro_35"/>
    <property type="match status" value="1"/>
</dbReference>
<dbReference type="SUPFAM" id="SSF49785">
    <property type="entry name" value="Galactose-binding domain-like"/>
    <property type="match status" value="1"/>
</dbReference>
<evidence type="ECO:0000256" key="6">
    <source>
        <dbReference type="PIRSR" id="PIRSR006336-1"/>
    </source>
</evidence>
<comment type="caution">
    <text evidence="12">The sequence shown here is derived from an EMBL/GenBank/DDBJ whole genome shotgun (WGS) entry which is preliminary data.</text>
</comment>
<evidence type="ECO:0000256" key="3">
    <source>
        <dbReference type="ARBA" id="ARBA00022801"/>
    </source>
</evidence>
<feature type="chain" id="PRO_5029492827" evidence="8">
    <location>
        <begin position="23"/>
        <end position="635"/>
    </location>
</feature>
<dbReference type="InterPro" id="IPR017853">
    <property type="entry name" value="GH"/>
</dbReference>
<proteinExistence type="inferred from homology"/>
<protein>
    <submittedName>
        <fullName evidence="12">BGAL galactosidase</fullName>
    </submittedName>
</protein>
<evidence type="ECO:0000256" key="8">
    <source>
        <dbReference type="SAM" id="SignalP"/>
    </source>
</evidence>
<dbReference type="EMBL" id="VZRL01007185">
    <property type="protein sequence ID" value="NWV30396.1"/>
    <property type="molecule type" value="Genomic_DNA"/>
</dbReference>
<evidence type="ECO:0000313" key="13">
    <source>
        <dbReference type="Proteomes" id="UP000571324"/>
    </source>
</evidence>
<evidence type="ECO:0000256" key="1">
    <source>
        <dbReference type="ARBA" id="ARBA00009809"/>
    </source>
</evidence>
<keyword evidence="5" id="KW-0326">Glycosidase</keyword>
<keyword evidence="13" id="KW-1185">Reference proteome</keyword>
<dbReference type="InterPro" id="IPR031330">
    <property type="entry name" value="Gly_Hdrlase_35_cat"/>
</dbReference>
<comment type="similarity">
    <text evidence="1 7">Belongs to the glycosyl hydrolase 35 family.</text>
</comment>
<evidence type="ECO:0000256" key="7">
    <source>
        <dbReference type="RuleBase" id="RU003679"/>
    </source>
</evidence>
<dbReference type="GO" id="GO:0005975">
    <property type="term" value="P:carbohydrate metabolic process"/>
    <property type="evidence" value="ECO:0007669"/>
    <property type="project" value="InterPro"/>
</dbReference>
<evidence type="ECO:0000256" key="4">
    <source>
        <dbReference type="ARBA" id="ARBA00023180"/>
    </source>
</evidence>
<feature type="non-terminal residue" evidence="12">
    <location>
        <position position="1"/>
    </location>
</feature>
<dbReference type="PRINTS" id="PR00742">
    <property type="entry name" value="GLHYDRLASE35"/>
</dbReference>
<dbReference type="Proteomes" id="UP000571324">
    <property type="component" value="Unassembled WGS sequence"/>
</dbReference>
<feature type="domain" description="Glycoside hydrolase 35 catalytic" evidence="9">
    <location>
        <begin position="38"/>
        <end position="356"/>
    </location>
</feature>
<feature type="signal peptide" evidence="8">
    <location>
        <begin position="1"/>
        <end position="22"/>
    </location>
</feature>
<dbReference type="InterPro" id="IPR001944">
    <property type="entry name" value="Glycoside_Hdrlase_35"/>
</dbReference>
<evidence type="ECO:0000259" key="10">
    <source>
        <dbReference type="Pfam" id="PF21317"/>
    </source>
</evidence>
<dbReference type="FunFam" id="2.60.120.260:FF:000021">
    <property type="entry name" value="Beta-galactosidase"/>
    <property type="match status" value="1"/>
</dbReference>
<reference evidence="12 13" key="1">
    <citation type="submission" date="2019-09" db="EMBL/GenBank/DDBJ databases">
        <title>Bird 10,000 Genomes (B10K) Project - Family phase.</title>
        <authorList>
            <person name="Zhang G."/>
        </authorList>
    </citation>
    <scope>NUCLEOTIDE SEQUENCE [LARGE SCALE GENOMIC DNA]</scope>
    <source>
        <strain evidence="12">B10K-DU-029-52</strain>
    </source>
</reference>
<dbReference type="OrthoDB" id="1657402at2759"/>